<keyword evidence="1" id="KW-0472">Membrane</keyword>
<keyword evidence="3" id="KW-1185">Reference proteome</keyword>
<reference evidence="2 3" key="1">
    <citation type="submission" date="2020-07" db="EMBL/GenBank/DDBJ databases">
        <title>Vibrio marinisediminis sp. nov., isolated from marine sediment.</title>
        <authorList>
            <person name="Ji X."/>
        </authorList>
    </citation>
    <scope>NUCLEOTIDE SEQUENCE [LARGE SCALE GENOMIC DNA]</scope>
    <source>
        <strain evidence="2 3">404</strain>
    </source>
</reference>
<organism evidence="2 3">
    <name type="scientific">Vibrio marinisediminis</name>
    <dbReference type="NCBI Taxonomy" id="2758441"/>
    <lineage>
        <taxon>Bacteria</taxon>
        <taxon>Pseudomonadati</taxon>
        <taxon>Pseudomonadota</taxon>
        <taxon>Gammaproteobacteria</taxon>
        <taxon>Vibrionales</taxon>
        <taxon>Vibrionaceae</taxon>
        <taxon>Vibrio</taxon>
    </lineage>
</organism>
<name>A0A7W2IW07_9VIBR</name>
<keyword evidence="1" id="KW-1133">Transmembrane helix</keyword>
<comment type="caution">
    <text evidence="2">The sequence shown here is derived from an EMBL/GenBank/DDBJ whole genome shotgun (WGS) entry which is preliminary data.</text>
</comment>
<dbReference type="AlphaFoldDB" id="A0A7W2IW07"/>
<evidence type="ECO:0000313" key="2">
    <source>
        <dbReference type="EMBL" id="MBA5764587.1"/>
    </source>
</evidence>
<dbReference type="Proteomes" id="UP000571701">
    <property type="component" value="Unassembled WGS sequence"/>
</dbReference>
<feature type="transmembrane region" description="Helical" evidence="1">
    <location>
        <begin position="138"/>
        <end position="159"/>
    </location>
</feature>
<accession>A0A7W2IW07</accession>
<sequence>MEASELFKTLGELIKPGSVILGVMVLIQCLHKILDSSRVYKIKQLELLHNCMKDLSNIGSAYTIEKLLERTYKVHISYDQAMVMMAHPQRQKLFDLYKASYQYLTFYDGQFSLLPKYRSKQAICIEKHKYDLLKAFKYYGSSFVGAILFIIAFKVFYTAGLFKTLFFTFNIIWFIGCIVLGSFLLLLAIKSLIDPTNIKHTQKFLEHFDNGKVTRKVTWAY</sequence>
<gene>
    <name evidence="2" type="ORF">H2O73_19695</name>
</gene>
<feature type="transmembrane region" description="Helical" evidence="1">
    <location>
        <begin position="165"/>
        <end position="189"/>
    </location>
</feature>
<keyword evidence="1" id="KW-0812">Transmembrane</keyword>
<evidence type="ECO:0000256" key="1">
    <source>
        <dbReference type="SAM" id="Phobius"/>
    </source>
</evidence>
<proteinExistence type="predicted"/>
<protein>
    <submittedName>
        <fullName evidence="2">Uncharacterized protein</fullName>
    </submittedName>
</protein>
<dbReference type="RefSeq" id="WP_182110633.1">
    <property type="nucleotide sequence ID" value="NZ_JACFYF010000026.1"/>
</dbReference>
<evidence type="ECO:0000313" key="3">
    <source>
        <dbReference type="Proteomes" id="UP000571701"/>
    </source>
</evidence>
<dbReference type="EMBL" id="JACFYF010000026">
    <property type="protein sequence ID" value="MBA5764587.1"/>
    <property type="molecule type" value="Genomic_DNA"/>
</dbReference>